<comment type="caution">
    <text evidence="1">The sequence shown here is derived from an EMBL/GenBank/DDBJ whole genome shotgun (WGS) entry which is preliminary data.</text>
</comment>
<name>A0ABR4A914_9LECA</name>
<gene>
    <name evidence="1" type="ORF">N7G274_005773</name>
</gene>
<keyword evidence="2" id="KW-1185">Reference proteome</keyword>
<reference evidence="1 2" key="1">
    <citation type="submission" date="2024-09" db="EMBL/GenBank/DDBJ databases">
        <title>Rethinking Asexuality: The Enigmatic Case of Functional Sexual Genes in Lepraria (Stereocaulaceae).</title>
        <authorList>
            <person name="Doellman M."/>
            <person name="Sun Y."/>
            <person name="Barcenas-Pena A."/>
            <person name="Lumbsch H.T."/>
            <person name="Grewe F."/>
        </authorList>
    </citation>
    <scope>NUCLEOTIDE SEQUENCE [LARGE SCALE GENOMIC DNA]</scope>
    <source>
        <strain evidence="1 2">Mercado 3170</strain>
    </source>
</reference>
<protein>
    <submittedName>
        <fullName evidence="1">Uncharacterized protein</fullName>
    </submittedName>
</protein>
<dbReference type="EMBL" id="JBEFKJ010000017">
    <property type="protein sequence ID" value="KAL2041391.1"/>
    <property type="molecule type" value="Genomic_DNA"/>
</dbReference>
<dbReference type="Proteomes" id="UP001590950">
    <property type="component" value="Unassembled WGS sequence"/>
</dbReference>
<accession>A0ABR4A914</accession>
<evidence type="ECO:0000313" key="1">
    <source>
        <dbReference type="EMBL" id="KAL2041391.1"/>
    </source>
</evidence>
<proteinExistence type="predicted"/>
<evidence type="ECO:0000313" key="2">
    <source>
        <dbReference type="Proteomes" id="UP001590950"/>
    </source>
</evidence>
<organism evidence="1 2">
    <name type="scientific">Stereocaulon virgatum</name>
    <dbReference type="NCBI Taxonomy" id="373712"/>
    <lineage>
        <taxon>Eukaryota</taxon>
        <taxon>Fungi</taxon>
        <taxon>Dikarya</taxon>
        <taxon>Ascomycota</taxon>
        <taxon>Pezizomycotina</taxon>
        <taxon>Lecanoromycetes</taxon>
        <taxon>OSLEUM clade</taxon>
        <taxon>Lecanoromycetidae</taxon>
        <taxon>Lecanorales</taxon>
        <taxon>Lecanorineae</taxon>
        <taxon>Stereocaulaceae</taxon>
        <taxon>Stereocaulon</taxon>
    </lineage>
</organism>
<sequence>MTQKKYEWQQSESQPRRTLLNNFGAAGSKVALFLEAETEPRTYDDVDKRQTLSLNLSTNPEALPDGVIIHNRRACLESRDYQSSPLDDLVETNDDGVLKSSEADYWGFIDGLVYKGNFSRGSILKFLWSVMFMWPNKIE</sequence>